<gene>
    <name evidence="1" type="ORF">BSTOLATCC_MIC62721</name>
</gene>
<dbReference type="Proteomes" id="UP001162131">
    <property type="component" value="Unassembled WGS sequence"/>
</dbReference>
<comment type="caution">
    <text evidence="1">The sequence shown here is derived from an EMBL/GenBank/DDBJ whole genome shotgun (WGS) entry which is preliminary data.</text>
</comment>
<evidence type="ECO:0000313" key="2">
    <source>
        <dbReference type="Proteomes" id="UP001162131"/>
    </source>
</evidence>
<reference evidence="1" key="1">
    <citation type="submission" date="2021-09" db="EMBL/GenBank/DDBJ databases">
        <authorList>
            <consortium name="AG Swart"/>
            <person name="Singh M."/>
            <person name="Singh A."/>
            <person name="Seah K."/>
            <person name="Emmerich C."/>
        </authorList>
    </citation>
    <scope>NUCLEOTIDE SEQUENCE</scope>
    <source>
        <strain evidence="1">ATCC30299</strain>
    </source>
</reference>
<evidence type="ECO:0000313" key="1">
    <source>
        <dbReference type="EMBL" id="CAG9335050.1"/>
    </source>
</evidence>
<sequence length="98" mass="11091">MPQSQPHIFLLKRFSLCFRLQPTEISIEFWSKLISGFINAGISFCLKVIEISSPSSKILPRCFRPHKRPSQQVRLTLISSSSWSSYPDSCSLPSNSST</sequence>
<accession>A0AAU9KA00</accession>
<name>A0AAU9KA00_9CILI</name>
<dbReference type="EMBL" id="CAJZBQ010000060">
    <property type="protein sequence ID" value="CAG9335050.1"/>
    <property type="molecule type" value="Genomic_DNA"/>
</dbReference>
<proteinExistence type="predicted"/>
<protein>
    <submittedName>
        <fullName evidence="1">Uncharacterized protein</fullName>
    </submittedName>
</protein>
<organism evidence="1 2">
    <name type="scientific">Blepharisma stoltei</name>
    <dbReference type="NCBI Taxonomy" id="1481888"/>
    <lineage>
        <taxon>Eukaryota</taxon>
        <taxon>Sar</taxon>
        <taxon>Alveolata</taxon>
        <taxon>Ciliophora</taxon>
        <taxon>Postciliodesmatophora</taxon>
        <taxon>Heterotrichea</taxon>
        <taxon>Heterotrichida</taxon>
        <taxon>Blepharismidae</taxon>
        <taxon>Blepharisma</taxon>
    </lineage>
</organism>
<dbReference type="AlphaFoldDB" id="A0AAU9KA00"/>
<keyword evidence="2" id="KW-1185">Reference proteome</keyword>